<evidence type="ECO:0000313" key="1">
    <source>
        <dbReference type="EMBL" id="MBU9713722.1"/>
    </source>
</evidence>
<name>A0ABS6JLJ3_9BACI</name>
<dbReference type="Proteomes" id="UP000784880">
    <property type="component" value="Unassembled WGS sequence"/>
</dbReference>
<proteinExistence type="predicted"/>
<protein>
    <submittedName>
        <fullName evidence="1">Uncharacterized protein</fullName>
    </submittedName>
</protein>
<dbReference type="EMBL" id="JAHQCS010000151">
    <property type="protein sequence ID" value="MBU9713722.1"/>
    <property type="molecule type" value="Genomic_DNA"/>
</dbReference>
<dbReference type="RefSeq" id="WP_217067872.1">
    <property type="nucleotide sequence ID" value="NZ_JAHQCS010000151.1"/>
</dbReference>
<keyword evidence="2" id="KW-1185">Reference proteome</keyword>
<gene>
    <name evidence="1" type="ORF">KS419_18500</name>
</gene>
<reference evidence="1 2" key="1">
    <citation type="submission" date="2021-06" db="EMBL/GenBank/DDBJ databases">
        <title>Bacillus sp. RD4P76, an endophyte from a halophyte.</title>
        <authorList>
            <person name="Sun J.-Q."/>
        </authorList>
    </citation>
    <scope>NUCLEOTIDE SEQUENCE [LARGE SCALE GENOMIC DNA]</scope>
    <source>
        <strain evidence="1 2">CGMCC 1.15917</strain>
    </source>
</reference>
<organism evidence="1 2">
    <name type="scientific">Evansella tamaricis</name>
    <dbReference type="NCBI Taxonomy" id="2069301"/>
    <lineage>
        <taxon>Bacteria</taxon>
        <taxon>Bacillati</taxon>
        <taxon>Bacillota</taxon>
        <taxon>Bacilli</taxon>
        <taxon>Bacillales</taxon>
        <taxon>Bacillaceae</taxon>
        <taxon>Evansella</taxon>
    </lineage>
</organism>
<comment type="caution">
    <text evidence="1">The sequence shown here is derived from an EMBL/GenBank/DDBJ whole genome shotgun (WGS) entry which is preliminary data.</text>
</comment>
<sequence>MNKKQMTFLVDFQQIKQNKQQVMEQSLSELYSMFFDYMEQKVNIREKIRAKQIFFHKTKNSREQFSNVIAPHFEHWFAFDYVTVIGSRMFDIFIREKKGTLSKSMLDLSGFMMLMALEPVKILEVNGKIIKYEKVFNKCKETASCYLFLPEVKKQDLVFIRILTVGTEKKIIGPIFAIDPPRCNLIIEQINKVNEQGNLRKYLKEYGIDYLRYQKGKT</sequence>
<evidence type="ECO:0000313" key="2">
    <source>
        <dbReference type="Proteomes" id="UP000784880"/>
    </source>
</evidence>
<accession>A0ABS6JLJ3</accession>